<dbReference type="Gene3D" id="2.30.310.10">
    <property type="entry name" value="ibrinogen binding protein from staphylococcus aureus domain"/>
    <property type="match status" value="1"/>
</dbReference>
<dbReference type="GO" id="GO:1990116">
    <property type="term" value="P:ribosome-associated ubiquitin-dependent protein catabolic process"/>
    <property type="evidence" value="ECO:0007669"/>
    <property type="project" value="TreeGrafter"/>
</dbReference>
<accession>A0A150GLE5</accession>
<proteinExistence type="predicted"/>
<dbReference type="PANTHER" id="PTHR15239">
    <property type="entry name" value="NUCLEAR EXPORT MEDIATOR FACTOR NEMF"/>
    <property type="match status" value="1"/>
</dbReference>
<reference evidence="2" key="1">
    <citation type="journal article" date="2016" name="Nat. Commun.">
        <title>The Gonium pectorale genome demonstrates co-option of cell cycle regulation during the evolution of multicellularity.</title>
        <authorList>
            <person name="Hanschen E.R."/>
            <person name="Marriage T.N."/>
            <person name="Ferris P.J."/>
            <person name="Hamaji T."/>
            <person name="Toyoda A."/>
            <person name="Fujiyama A."/>
            <person name="Neme R."/>
            <person name="Noguchi H."/>
            <person name="Minakuchi Y."/>
            <person name="Suzuki M."/>
            <person name="Kawai-Toyooka H."/>
            <person name="Smith D.R."/>
            <person name="Sparks H."/>
            <person name="Anderson J."/>
            <person name="Bakaric R."/>
            <person name="Luria V."/>
            <person name="Karger A."/>
            <person name="Kirschner M.W."/>
            <person name="Durand P.M."/>
            <person name="Michod R.E."/>
            <person name="Nozaki H."/>
            <person name="Olson B.J."/>
        </authorList>
    </citation>
    <scope>NUCLEOTIDE SEQUENCE [LARGE SCALE GENOMIC DNA]</scope>
    <source>
        <strain evidence="2">NIES-2863</strain>
    </source>
</reference>
<dbReference type="STRING" id="33097.A0A150GLE5"/>
<evidence type="ECO:0000313" key="1">
    <source>
        <dbReference type="EMBL" id="KXZ50632.1"/>
    </source>
</evidence>
<protein>
    <submittedName>
        <fullName evidence="1">Uncharacterized protein</fullName>
    </submittedName>
</protein>
<dbReference type="AlphaFoldDB" id="A0A150GLE5"/>
<dbReference type="Pfam" id="PF05833">
    <property type="entry name" value="NFACT_N"/>
    <property type="match status" value="1"/>
</dbReference>
<evidence type="ECO:0000313" key="2">
    <source>
        <dbReference type="Proteomes" id="UP000075714"/>
    </source>
</evidence>
<comment type="caution">
    <text evidence="1">The sequence shown here is derived from an EMBL/GenBank/DDBJ whole genome shotgun (WGS) entry which is preliminary data.</text>
</comment>
<dbReference type="PANTHER" id="PTHR15239:SF6">
    <property type="entry name" value="RIBOSOME QUALITY CONTROL COMPLEX SUBUNIT NEMF"/>
    <property type="match status" value="1"/>
</dbReference>
<keyword evidence="2" id="KW-1185">Reference proteome</keyword>
<sequence>MVKQRMSSADVAAEVACLRQRILGLRVANIYDLTPKVLREKSSELPSNFCLKLRKHCRTRRVEAVRQLGVDRCVELTLGSGPAAVHLILEMYAQGNIVLTDAKYEVLTLLRSHRDDARGLVIMARHPYPMGALRLAARVRPQQLDAAAPAAADYRGEKGW</sequence>
<dbReference type="EMBL" id="LSYV01000016">
    <property type="protein sequence ID" value="KXZ50632.1"/>
    <property type="molecule type" value="Genomic_DNA"/>
</dbReference>
<dbReference type="GO" id="GO:0000049">
    <property type="term" value="F:tRNA binding"/>
    <property type="evidence" value="ECO:0007669"/>
    <property type="project" value="TreeGrafter"/>
</dbReference>
<gene>
    <name evidence="1" type="ORF">GPECTOR_15g316</name>
</gene>
<dbReference type="GO" id="GO:0043023">
    <property type="term" value="F:ribosomal large subunit binding"/>
    <property type="evidence" value="ECO:0007669"/>
    <property type="project" value="TreeGrafter"/>
</dbReference>
<dbReference type="OrthoDB" id="207084at2759"/>
<name>A0A150GLE5_GONPE</name>
<organism evidence="1 2">
    <name type="scientific">Gonium pectorale</name>
    <name type="common">Green alga</name>
    <dbReference type="NCBI Taxonomy" id="33097"/>
    <lineage>
        <taxon>Eukaryota</taxon>
        <taxon>Viridiplantae</taxon>
        <taxon>Chlorophyta</taxon>
        <taxon>core chlorophytes</taxon>
        <taxon>Chlorophyceae</taxon>
        <taxon>CS clade</taxon>
        <taxon>Chlamydomonadales</taxon>
        <taxon>Volvocaceae</taxon>
        <taxon>Gonium</taxon>
    </lineage>
</organism>
<dbReference type="GO" id="GO:1990112">
    <property type="term" value="C:RQC complex"/>
    <property type="evidence" value="ECO:0007669"/>
    <property type="project" value="TreeGrafter"/>
</dbReference>
<dbReference type="GO" id="GO:0072344">
    <property type="term" value="P:rescue of stalled ribosome"/>
    <property type="evidence" value="ECO:0007669"/>
    <property type="project" value="TreeGrafter"/>
</dbReference>
<dbReference type="Proteomes" id="UP000075714">
    <property type="component" value="Unassembled WGS sequence"/>
</dbReference>
<dbReference type="InterPro" id="IPR051608">
    <property type="entry name" value="RQC_Subunit_NEMF"/>
</dbReference>